<evidence type="ECO:0000259" key="2">
    <source>
        <dbReference type="Pfam" id="PF21109"/>
    </source>
</evidence>
<dbReference type="Proteomes" id="UP001314229">
    <property type="component" value="Unassembled WGS sequence"/>
</dbReference>
<organism evidence="4 5">
    <name type="scientific">Scomber scombrus</name>
    <name type="common">Atlantic mackerel</name>
    <name type="synonym">Scomber vernalis</name>
    <dbReference type="NCBI Taxonomy" id="13677"/>
    <lineage>
        <taxon>Eukaryota</taxon>
        <taxon>Metazoa</taxon>
        <taxon>Chordata</taxon>
        <taxon>Craniata</taxon>
        <taxon>Vertebrata</taxon>
        <taxon>Euteleostomi</taxon>
        <taxon>Actinopterygii</taxon>
        <taxon>Neopterygii</taxon>
        <taxon>Teleostei</taxon>
        <taxon>Neoteleostei</taxon>
        <taxon>Acanthomorphata</taxon>
        <taxon>Pelagiaria</taxon>
        <taxon>Scombriformes</taxon>
        <taxon>Scombridae</taxon>
        <taxon>Scomber</taxon>
    </lineage>
</organism>
<reference evidence="4 5" key="1">
    <citation type="submission" date="2024-01" db="EMBL/GenBank/DDBJ databases">
        <authorList>
            <person name="Alioto T."/>
            <person name="Alioto T."/>
            <person name="Gomez Garrido J."/>
        </authorList>
    </citation>
    <scope>NUCLEOTIDE SEQUENCE [LARGE SCALE GENOMIC DNA]</scope>
</reference>
<dbReference type="InterPro" id="IPR040581">
    <property type="entry name" value="Thioredoxin_11"/>
</dbReference>
<evidence type="ECO:0000259" key="3">
    <source>
        <dbReference type="Pfam" id="PF24674"/>
    </source>
</evidence>
<comment type="caution">
    <text evidence="4">The sequence shown here is derived from an EMBL/GenBank/DDBJ whole genome shotgun (WGS) entry which is preliminary data.</text>
</comment>
<dbReference type="PANTHER" id="PTHR31594:SF16">
    <property type="entry name" value="SI:CH211-281L24.3"/>
    <property type="match status" value="1"/>
</dbReference>
<dbReference type="AlphaFoldDB" id="A0AAV1Q3J3"/>
<feature type="domain" description="SNTX thioredoxin-like" evidence="1">
    <location>
        <begin position="799"/>
        <end position="917"/>
    </location>
</feature>
<sequence>MTTSYPIEMAALGRPFTLGMLYDTRKGVLVPGFTLWDTKTLQENTVDTTQRCSDFHITSSDSMESKSFLLDIEASLKLSFLGGLIEVGGSAKYLNDQKKFKNQSRVTLQYKTTTNFKQLSMNKFAILDEQQKDDIEKSSATHVVTGILYGANAVFVFDSEKLEASSVQEIQGHMEAVIKKIPAFDIQGRVSIKLTDKEKALTKKFSCKFFGDLILESNPATFEEAVNTYVELPKLLGEKKENAVPLKVWLMPLKNFDSKAAELKAEVSTGLVKNVENTVEDLGTVEMRLNDSLADRVSKNFPQIRKSLTSFQRQRNNYTSGLQQAMAKTVISIHEGKEDESSLKKLLEDREKSPFSHEKLSKWLDHKEREINVIGSCVDMMKGTNTKIVPNQSELDEEVLAPGVEDALCFVFTSLESADGYLKAMQNYSHSLELKSSDEEPWYFSNEVLTKMREKAKAFHDLAKPLKNSSSVRFLATAIANEKHKGATIYHYKEGILVTDDFSKPAVPPFKTITDKSALMWCPSLWDRKTLQENTTETSHHSSNFQVTSSDSIESKSSLLDVEASLKASFLGGLIEVGGSAKYLNDQKKFKNHSRVTFQYKATTNFKQLSMNKFAILDEQQKVDIEKSSATHVVTGMLYGANAVFVFDSDKLDASSVQEIQGHMEAVIKKIPSFDVEGKVDIKMTKEEKALTEKFSCKFYGDLILERNPATFVEAVKTYVELPKLLGEKKENAVPLKQAIKKTLPSIREGKEDESSLKKLFEDRDKSLFSHEKLSKWLDHKEREINVIRSCVDMMEGTNTKIVPNQSELDREVLASGVEDALCYVFTSLESADPCLDAMTTYLHSLELRSTDEDHWYSDEVLIKMREKAKAFHDLAKPLKNSSTVRFLATAIANEKHKGATIYHYKEGILVTDDFSKPAVPPVKTITDKSALMWCK</sequence>
<dbReference type="InterPro" id="IPR052090">
    <property type="entry name" value="Cytolytic_pore-forming_toxin"/>
</dbReference>
<dbReference type="Pfam" id="PF18078">
    <property type="entry name" value="Thioredoxin_11"/>
    <property type="match status" value="2"/>
</dbReference>
<proteinExistence type="predicted"/>
<accession>A0AAV1Q3J3</accession>
<name>A0AAV1Q3J3_SCOSC</name>
<dbReference type="InterPro" id="IPR048997">
    <property type="entry name" value="Stonustoxin-like_helical"/>
</dbReference>
<feature type="domain" description="Stonustoxin-like helical" evidence="2">
    <location>
        <begin position="734"/>
        <end position="786"/>
    </location>
</feature>
<keyword evidence="5" id="KW-1185">Reference proteome</keyword>
<evidence type="ECO:0000313" key="5">
    <source>
        <dbReference type="Proteomes" id="UP001314229"/>
    </source>
</evidence>
<feature type="domain" description="SNTX MACPF/CDC-like" evidence="3">
    <location>
        <begin position="7"/>
        <end position="219"/>
    </location>
</feature>
<feature type="domain" description="Stonustoxin-like helical" evidence="2">
    <location>
        <begin position="278"/>
        <end position="372"/>
    </location>
</feature>
<evidence type="ECO:0000259" key="1">
    <source>
        <dbReference type="Pfam" id="PF18078"/>
    </source>
</evidence>
<gene>
    <name evidence="4" type="ORF">FSCOSCO3_A035952</name>
</gene>
<dbReference type="EMBL" id="CAWUFR010000420">
    <property type="protein sequence ID" value="CAK6977644.1"/>
    <property type="molecule type" value="Genomic_DNA"/>
</dbReference>
<dbReference type="Pfam" id="PF21109">
    <property type="entry name" value="Stonustoxin_helical"/>
    <property type="match status" value="2"/>
</dbReference>
<dbReference type="Pfam" id="PF24674">
    <property type="entry name" value="MACPF_SNTX"/>
    <property type="match status" value="1"/>
</dbReference>
<dbReference type="InterPro" id="IPR056072">
    <property type="entry name" value="SNTX_MACPF/CDC-like_dom"/>
</dbReference>
<protein>
    <submittedName>
        <fullName evidence="4">Stonustoxin subunit beta, partial</fullName>
    </submittedName>
</protein>
<feature type="domain" description="SNTX thioredoxin-like" evidence="1">
    <location>
        <begin position="385"/>
        <end position="504"/>
    </location>
</feature>
<dbReference type="PANTHER" id="PTHR31594">
    <property type="entry name" value="AIG1-TYPE G DOMAIN-CONTAINING PROTEIN"/>
    <property type="match status" value="1"/>
</dbReference>
<evidence type="ECO:0000313" key="4">
    <source>
        <dbReference type="EMBL" id="CAK6977644.1"/>
    </source>
</evidence>